<name>A0A1B1Z574_9BACL</name>
<dbReference type="AlphaFoldDB" id="A0A1B1Z574"/>
<protein>
    <submittedName>
        <fullName evidence="1">Uncharacterized protein</fullName>
    </submittedName>
</protein>
<dbReference type="EMBL" id="CP016761">
    <property type="protein sequence ID" value="ANX12562.1"/>
    <property type="molecule type" value="Genomic_DNA"/>
</dbReference>
<dbReference type="OrthoDB" id="2971803at2"/>
<organism evidence="1 2">
    <name type="scientific">Fictibacillus arsenicus</name>
    <dbReference type="NCBI Taxonomy" id="255247"/>
    <lineage>
        <taxon>Bacteria</taxon>
        <taxon>Bacillati</taxon>
        <taxon>Bacillota</taxon>
        <taxon>Bacilli</taxon>
        <taxon>Bacillales</taxon>
        <taxon>Fictibacillaceae</taxon>
        <taxon>Fictibacillus</taxon>
    </lineage>
</organism>
<proteinExistence type="predicted"/>
<keyword evidence="2" id="KW-1185">Reference proteome</keyword>
<reference evidence="1 2" key="1">
    <citation type="submission" date="2016-08" db="EMBL/GenBank/DDBJ databases">
        <title>Complete genome sequence of Fictibacillus arsenicus G25-54, a strain with toxicity to nematodes and a potential arsenic-resistance activity.</title>
        <authorList>
            <person name="Zheng Z."/>
        </authorList>
    </citation>
    <scope>NUCLEOTIDE SEQUENCE [LARGE SCALE GENOMIC DNA]</scope>
    <source>
        <strain evidence="1 2">G25-54</strain>
    </source>
</reference>
<dbReference type="KEGG" id="far:ABE41_011120"/>
<dbReference type="Proteomes" id="UP000077412">
    <property type="component" value="Chromosome"/>
</dbReference>
<evidence type="ECO:0000313" key="2">
    <source>
        <dbReference type="Proteomes" id="UP000077412"/>
    </source>
</evidence>
<gene>
    <name evidence="1" type="ORF">ABE41_011120</name>
</gene>
<sequence>MKRYIIFISTFLASFLLYSGWAGFVEDEFKITEYRGQVVHKVRYEQVLDMGTALMTKPLYKIAFSTGKVLTVPYPIYQKLNIGDYTILLEQKDRIIIPK</sequence>
<evidence type="ECO:0000313" key="1">
    <source>
        <dbReference type="EMBL" id="ANX12562.1"/>
    </source>
</evidence>
<accession>A0A1B1Z574</accession>
<dbReference type="RefSeq" id="WP_066290113.1">
    <property type="nucleotide sequence ID" value="NZ_CP016761.1"/>
</dbReference>